<sequence length="263" mass="26647">MTNRIVVVEHEAEAGLGFFAGWLAGAGMTCEIARPYLGGELPALGAGPSGEPPADGLIVLGGAPSAWDDEGSPWLPATRELIRRAVEASLPTLGICLGAQLMALACGGEVRPGAAGLEVGLGEVSILPQAAGDPLFGGLPLTARAVQYHQDAVTVLPPGAVPMATGAAYPNQGFRLGDRAWAVQFHPEASPEIFVSWTGPNAAELAGAGYDAARLDAEVTAAGQELAATWRPFAEAFAAVVRGGPAAGAARAPMSIHGDRAIT</sequence>
<dbReference type="InterPro" id="IPR017926">
    <property type="entry name" value="GATASE"/>
</dbReference>
<accession>A0ABV9CI01</accession>
<protein>
    <submittedName>
        <fullName evidence="2">Type 1 glutamine amidotransferase</fullName>
    </submittedName>
</protein>
<comment type="caution">
    <text evidence="2">The sequence shown here is derived from an EMBL/GenBank/DDBJ whole genome shotgun (WGS) entry which is preliminary data.</text>
</comment>
<dbReference type="CDD" id="cd01741">
    <property type="entry name" value="GATase1_1"/>
    <property type="match status" value="1"/>
</dbReference>
<dbReference type="InterPro" id="IPR029062">
    <property type="entry name" value="Class_I_gatase-like"/>
</dbReference>
<dbReference type="Gene3D" id="3.40.50.880">
    <property type="match status" value="1"/>
</dbReference>
<evidence type="ECO:0000313" key="2">
    <source>
        <dbReference type="EMBL" id="MFC4532302.1"/>
    </source>
</evidence>
<feature type="domain" description="Glutamine amidotransferase" evidence="1">
    <location>
        <begin position="55"/>
        <end position="192"/>
    </location>
</feature>
<reference evidence="3" key="1">
    <citation type="journal article" date="2019" name="Int. J. Syst. Evol. Microbiol.">
        <title>The Global Catalogue of Microorganisms (GCM) 10K type strain sequencing project: providing services to taxonomists for standard genome sequencing and annotation.</title>
        <authorList>
            <consortium name="The Broad Institute Genomics Platform"/>
            <consortium name="The Broad Institute Genome Sequencing Center for Infectious Disease"/>
            <person name="Wu L."/>
            <person name="Ma J."/>
        </authorList>
    </citation>
    <scope>NUCLEOTIDE SEQUENCE [LARGE SCALE GENOMIC DNA]</scope>
    <source>
        <strain evidence="3">CGMCC 4.7132</strain>
    </source>
</reference>
<dbReference type="Pfam" id="PF00117">
    <property type="entry name" value="GATase"/>
    <property type="match status" value="1"/>
</dbReference>
<dbReference type="EMBL" id="JBHSFP010000009">
    <property type="protein sequence ID" value="MFC4532302.1"/>
    <property type="molecule type" value="Genomic_DNA"/>
</dbReference>
<evidence type="ECO:0000259" key="1">
    <source>
        <dbReference type="Pfam" id="PF00117"/>
    </source>
</evidence>
<keyword evidence="2" id="KW-0315">Glutamine amidotransferase</keyword>
<dbReference type="InterPro" id="IPR044992">
    <property type="entry name" value="ChyE-like"/>
</dbReference>
<dbReference type="SUPFAM" id="SSF52317">
    <property type="entry name" value="Class I glutamine amidotransferase-like"/>
    <property type="match status" value="1"/>
</dbReference>
<evidence type="ECO:0000313" key="3">
    <source>
        <dbReference type="Proteomes" id="UP001596004"/>
    </source>
</evidence>
<proteinExistence type="predicted"/>
<gene>
    <name evidence="2" type="ORF">ACFO60_16135</name>
</gene>
<dbReference type="RefSeq" id="WP_380841087.1">
    <property type="nucleotide sequence ID" value="NZ_JBHSFP010000009.1"/>
</dbReference>
<name>A0ABV9CI01_9ACTN</name>
<dbReference type="PANTHER" id="PTHR42695">
    <property type="entry name" value="GLUTAMINE AMIDOTRANSFERASE YLR126C-RELATED"/>
    <property type="match status" value="1"/>
</dbReference>
<keyword evidence="3" id="KW-1185">Reference proteome</keyword>
<organism evidence="2 3">
    <name type="scientific">Sphaerisporangium dianthi</name>
    <dbReference type="NCBI Taxonomy" id="1436120"/>
    <lineage>
        <taxon>Bacteria</taxon>
        <taxon>Bacillati</taxon>
        <taxon>Actinomycetota</taxon>
        <taxon>Actinomycetes</taxon>
        <taxon>Streptosporangiales</taxon>
        <taxon>Streptosporangiaceae</taxon>
        <taxon>Sphaerisporangium</taxon>
    </lineage>
</organism>
<dbReference type="PROSITE" id="PS51273">
    <property type="entry name" value="GATASE_TYPE_1"/>
    <property type="match status" value="1"/>
</dbReference>
<dbReference type="Proteomes" id="UP001596004">
    <property type="component" value="Unassembled WGS sequence"/>
</dbReference>
<dbReference type="PANTHER" id="PTHR42695:SF5">
    <property type="entry name" value="GLUTAMINE AMIDOTRANSFERASE YLR126C-RELATED"/>
    <property type="match status" value="1"/>
</dbReference>